<name>A0A1I7I8L0_9FIRM</name>
<keyword evidence="2" id="KW-1185">Reference proteome</keyword>
<gene>
    <name evidence="1" type="ORF">SAMN05216508_1356</name>
</gene>
<evidence type="ECO:0008006" key="3">
    <source>
        <dbReference type="Google" id="ProtNLM"/>
    </source>
</evidence>
<dbReference type="AlphaFoldDB" id="A0A1I7I8L0"/>
<sequence>MKKQKYVIVTNNPLVEQKAGEAHSVEFFEGSFRDLLVHVRALVQDGHRLLTHPLSGSVKPNETPYKSVLLSSRCEAPDPDSMALIQRAVEACDKFEDKASKYQKYRPEVLEDFQVIDWRLISSGIESADADQTV</sequence>
<organism evidence="1 2">
    <name type="scientific">Eubacterium pyruvativorans</name>
    <dbReference type="NCBI Taxonomy" id="155865"/>
    <lineage>
        <taxon>Bacteria</taxon>
        <taxon>Bacillati</taxon>
        <taxon>Bacillota</taxon>
        <taxon>Clostridia</taxon>
        <taxon>Eubacteriales</taxon>
        <taxon>Eubacteriaceae</taxon>
        <taxon>Eubacterium</taxon>
    </lineage>
</organism>
<dbReference type="RefSeq" id="WP_090472071.1">
    <property type="nucleotide sequence ID" value="NZ_CACZKG010000069.1"/>
</dbReference>
<dbReference type="NCBIfam" id="NF038093">
    <property type="entry name" value="GrdX"/>
    <property type="match status" value="1"/>
</dbReference>
<dbReference type="Proteomes" id="UP000198817">
    <property type="component" value="Unassembled WGS sequence"/>
</dbReference>
<evidence type="ECO:0000313" key="2">
    <source>
        <dbReference type="Proteomes" id="UP000198817"/>
    </source>
</evidence>
<reference evidence="1 2" key="1">
    <citation type="submission" date="2016-10" db="EMBL/GenBank/DDBJ databases">
        <authorList>
            <person name="de Groot N.N."/>
        </authorList>
    </citation>
    <scope>NUCLEOTIDE SEQUENCE [LARGE SCALE GENOMIC DNA]</scope>
    <source>
        <strain evidence="1 2">KHGC13</strain>
    </source>
</reference>
<protein>
    <recommendedName>
        <fullName evidence="3">GrdX protein</fullName>
    </recommendedName>
</protein>
<dbReference type="InterPro" id="IPR047735">
    <property type="entry name" value="GrdX-like"/>
</dbReference>
<dbReference type="STRING" id="155865.SAMN05216515_1386"/>
<accession>A0A1I7I8L0</accession>
<evidence type="ECO:0000313" key="1">
    <source>
        <dbReference type="EMBL" id="SFU69268.1"/>
    </source>
</evidence>
<proteinExistence type="predicted"/>
<dbReference type="EMBL" id="FPBT01000035">
    <property type="protein sequence ID" value="SFU69268.1"/>
    <property type="molecule type" value="Genomic_DNA"/>
</dbReference>
<dbReference type="OrthoDB" id="9815289at2"/>